<comment type="caution">
    <text evidence="4">The sequence shown here is derived from an EMBL/GenBank/DDBJ whole genome shotgun (WGS) entry which is preliminary data.</text>
</comment>
<dbReference type="InterPro" id="IPR036526">
    <property type="entry name" value="C-N_Hydrolase_sf"/>
</dbReference>
<evidence type="ECO:0000259" key="3">
    <source>
        <dbReference type="PROSITE" id="PS50263"/>
    </source>
</evidence>
<dbReference type="PANTHER" id="PTHR23088:SF27">
    <property type="entry name" value="DEAMINATED GLUTATHIONE AMIDASE"/>
    <property type="match status" value="1"/>
</dbReference>
<feature type="domain" description="CN hydrolase" evidence="3">
    <location>
        <begin position="1"/>
        <end position="231"/>
    </location>
</feature>
<evidence type="ECO:0000313" key="5">
    <source>
        <dbReference type="Proteomes" id="UP000581135"/>
    </source>
</evidence>
<keyword evidence="5" id="KW-1185">Reference proteome</keyword>
<dbReference type="CDD" id="cd07197">
    <property type="entry name" value="nitrilase"/>
    <property type="match status" value="1"/>
</dbReference>
<feature type="compositionally biased region" description="Polar residues" evidence="2">
    <location>
        <begin position="292"/>
        <end position="302"/>
    </location>
</feature>
<reference evidence="4 5" key="1">
    <citation type="submission" date="2020-08" db="EMBL/GenBank/DDBJ databases">
        <title>Genomic Encyclopedia of Type Strains, Phase III (KMG-III): the genomes of soil and plant-associated and newly described type strains.</title>
        <authorList>
            <person name="Whitman W."/>
        </authorList>
    </citation>
    <scope>NUCLEOTIDE SEQUENCE [LARGE SCALE GENOMIC DNA]</scope>
    <source>
        <strain evidence="4 5">CECT 8803</strain>
    </source>
</reference>
<keyword evidence="4" id="KW-0378">Hydrolase</keyword>
<protein>
    <submittedName>
        <fullName evidence="4">Putative amidohydrolase</fullName>
    </submittedName>
</protein>
<sequence length="326" mass="35852">MTPFAIAGMQLHITAVQENLSHMKHQLDLLMLRFPWVQMVMFSELAPFGPLQSNAGSFERTEEVMSGWARHHGIWLLSGSMFEGTLDGKVYNTTSVFNPQGEVVGRHRKLFPFCPYEQDTAPGTEFLVFDVPEVGRFGVSICYDIWFPETTRTLTSMGAEVLLHPVLTGTLDREVEISIARATAAMFQCYVFDINGIGAGGVGRSAVFDPSGAQIHQAAGQEEYIPLEIDLDQVRRQREVGLKGLGQPLKSFRDRAVEFDVYRRDWTQSQYLATLGPLEIPKRGSRAGLNRQGDTSDAQGSGASDALSENDAPSTVGATLKTVGGF</sequence>
<evidence type="ECO:0000256" key="2">
    <source>
        <dbReference type="SAM" id="MobiDB-lite"/>
    </source>
</evidence>
<dbReference type="Pfam" id="PF00795">
    <property type="entry name" value="CN_hydrolase"/>
    <property type="match status" value="1"/>
</dbReference>
<dbReference type="SUPFAM" id="SSF56317">
    <property type="entry name" value="Carbon-nitrogen hydrolase"/>
    <property type="match status" value="1"/>
</dbReference>
<dbReference type="Gene3D" id="3.60.110.10">
    <property type="entry name" value="Carbon-nitrogen hydrolase"/>
    <property type="match status" value="1"/>
</dbReference>
<dbReference type="GO" id="GO:0016787">
    <property type="term" value="F:hydrolase activity"/>
    <property type="evidence" value="ECO:0007669"/>
    <property type="project" value="UniProtKB-KW"/>
</dbReference>
<dbReference type="AlphaFoldDB" id="A0A839SQQ6"/>
<proteinExistence type="inferred from homology"/>
<organism evidence="4 5">
    <name type="scientific">Limibacillus halophilus</name>
    <dbReference type="NCBI Taxonomy" id="1579333"/>
    <lineage>
        <taxon>Bacteria</taxon>
        <taxon>Pseudomonadati</taxon>
        <taxon>Pseudomonadota</taxon>
        <taxon>Alphaproteobacteria</taxon>
        <taxon>Rhodospirillales</taxon>
        <taxon>Rhodovibrionaceae</taxon>
        <taxon>Limibacillus</taxon>
    </lineage>
</organism>
<dbReference type="InterPro" id="IPR001110">
    <property type="entry name" value="UPF0012_CS"/>
</dbReference>
<accession>A0A839SQQ6</accession>
<dbReference type="EMBL" id="JACHXA010000003">
    <property type="protein sequence ID" value="MBB3065227.1"/>
    <property type="molecule type" value="Genomic_DNA"/>
</dbReference>
<gene>
    <name evidence="4" type="ORF">FHR98_001506</name>
</gene>
<evidence type="ECO:0000313" key="4">
    <source>
        <dbReference type="EMBL" id="MBB3065227.1"/>
    </source>
</evidence>
<dbReference type="PANTHER" id="PTHR23088">
    <property type="entry name" value="NITRILASE-RELATED"/>
    <property type="match status" value="1"/>
</dbReference>
<dbReference type="PROSITE" id="PS50263">
    <property type="entry name" value="CN_HYDROLASE"/>
    <property type="match status" value="1"/>
</dbReference>
<dbReference type="InterPro" id="IPR003010">
    <property type="entry name" value="C-N_Hydrolase"/>
</dbReference>
<evidence type="ECO:0000256" key="1">
    <source>
        <dbReference type="ARBA" id="ARBA00010613"/>
    </source>
</evidence>
<dbReference type="PROSITE" id="PS01227">
    <property type="entry name" value="UPF0012"/>
    <property type="match status" value="1"/>
</dbReference>
<dbReference type="Proteomes" id="UP000581135">
    <property type="component" value="Unassembled WGS sequence"/>
</dbReference>
<feature type="region of interest" description="Disordered" evidence="2">
    <location>
        <begin position="283"/>
        <end position="326"/>
    </location>
</feature>
<name>A0A839SQQ6_9PROT</name>
<dbReference type="RefSeq" id="WP_183416021.1">
    <property type="nucleotide sequence ID" value="NZ_JACHXA010000003.1"/>
</dbReference>
<comment type="similarity">
    <text evidence="1">Belongs to the carbon-nitrogen hydrolase superfamily. NIT1/NIT2 family.</text>
</comment>